<gene>
    <name evidence="1" type="ORF">NMY3_02074</name>
</gene>
<proteinExistence type="predicted"/>
<keyword evidence="2" id="KW-1185">Reference proteome</keyword>
<evidence type="ECO:0000313" key="2">
    <source>
        <dbReference type="Proteomes" id="UP000058925"/>
    </source>
</evidence>
<accession>A0A654LYF7</accession>
<dbReference type="KEGG" id="taa:NMY3_02074"/>
<organism evidence="1 2">
    <name type="scientific">Candidatus Nitrosocosmicus oleophilus</name>
    <dbReference type="NCBI Taxonomy" id="1353260"/>
    <lineage>
        <taxon>Archaea</taxon>
        <taxon>Nitrososphaerota</taxon>
        <taxon>Nitrososphaeria</taxon>
        <taxon>Nitrososphaerales</taxon>
        <taxon>Nitrososphaeraceae</taxon>
        <taxon>Candidatus Nitrosocosmicus</taxon>
    </lineage>
</organism>
<reference evidence="2" key="1">
    <citation type="submission" date="2015-10" db="EMBL/GenBank/DDBJ databases">
        <title>Niche specialization of a soil ammonia-oxidizing archaeon, Candidatus Nitrosocosmicus oleophilus.</title>
        <authorList>
            <person name="Jung M.-Y."/>
            <person name="Rhee S.-K."/>
        </authorList>
    </citation>
    <scope>NUCLEOTIDE SEQUENCE [LARGE SCALE GENOMIC DNA]</scope>
    <source>
        <strain evidence="2">MY3</strain>
    </source>
</reference>
<dbReference type="AlphaFoldDB" id="A0A654LYF7"/>
<evidence type="ECO:0000313" key="1">
    <source>
        <dbReference type="EMBL" id="ALI36275.1"/>
    </source>
</evidence>
<protein>
    <submittedName>
        <fullName evidence="1">Uncharacterized protein</fullName>
    </submittedName>
</protein>
<sequence>MINNINMVNLQNFDLMRTLSNSIFVESANDASFNQDLKLRYLE</sequence>
<name>A0A654LYF7_9ARCH</name>
<dbReference type="EMBL" id="CP012850">
    <property type="protein sequence ID" value="ALI36275.1"/>
    <property type="molecule type" value="Genomic_DNA"/>
</dbReference>
<dbReference type="Proteomes" id="UP000058925">
    <property type="component" value="Chromosome"/>
</dbReference>